<evidence type="ECO:0000256" key="8">
    <source>
        <dbReference type="ARBA" id="ARBA00023136"/>
    </source>
</evidence>
<dbReference type="OrthoDB" id="9808652at2"/>
<keyword evidence="8 9" id="KW-0472">Membrane</keyword>
<reference evidence="11 12" key="1">
    <citation type="submission" date="2018-10" db="EMBL/GenBank/DDBJ databases">
        <title>Proposal of Lysobacter pythonis sp. nov. isolated from royal pythons (Python regius).</title>
        <authorList>
            <person name="Hans-Juergen B."/>
            <person name="Huptas C."/>
            <person name="Sandra B."/>
            <person name="Igor L."/>
            <person name="Joachim S."/>
            <person name="Siegfried S."/>
            <person name="Mareike W."/>
            <person name="Peter K."/>
        </authorList>
    </citation>
    <scope>NUCLEOTIDE SEQUENCE [LARGE SCALE GENOMIC DNA]</scope>
    <source>
        <strain evidence="11 12">4284/11</strain>
    </source>
</reference>
<evidence type="ECO:0000256" key="3">
    <source>
        <dbReference type="ARBA" id="ARBA00022692"/>
    </source>
</evidence>
<comment type="catalytic activity">
    <reaction evidence="9">
        <text>diphosphate + H2O + H(+)(in) = 2 phosphate + 2 H(+)(out)</text>
        <dbReference type="Rhea" id="RHEA:13973"/>
        <dbReference type="ChEBI" id="CHEBI:15377"/>
        <dbReference type="ChEBI" id="CHEBI:15378"/>
        <dbReference type="ChEBI" id="CHEBI:33019"/>
        <dbReference type="ChEBI" id="CHEBI:43474"/>
        <dbReference type="EC" id="7.1.3.1"/>
    </reaction>
</comment>
<comment type="cofactor">
    <cofactor evidence="9">
        <name>Mg(2+)</name>
        <dbReference type="ChEBI" id="CHEBI:18420"/>
    </cofactor>
</comment>
<dbReference type="GO" id="GO:0009678">
    <property type="term" value="F:diphosphate hydrolysis-driven proton transmembrane transporter activity"/>
    <property type="evidence" value="ECO:0007669"/>
    <property type="project" value="UniProtKB-UniRule"/>
</dbReference>
<dbReference type="SUPFAM" id="SSF103088">
    <property type="entry name" value="OmpA-like"/>
    <property type="match status" value="1"/>
</dbReference>
<feature type="transmembrane region" description="Helical" evidence="9">
    <location>
        <begin position="502"/>
        <end position="521"/>
    </location>
</feature>
<dbReference type="Pfam" id="PF03030">
    <property type="entry name" value="H_PPase"/>
    <property type="match status" value="1"/>
</dbReference>
<dbReference type="GO" id="GO:0005886">
    <property type="term" value="C:plasma membrane"/>
    <property type="evidence" value="ECO:0007669"/>
    <property type="project" value="UniProtKB-SubCell"/>
</dbReference>
<dbReference type="HAMAP" id="MF_01129">
    <property type="entry name" value="PPase_energized_pump"/>
    <property type="match status" value="1"/>
</dbReference>
<dbReference type="PANTHER" id="PTHR31998">
    <property type="entry name" value="K(+)-INSENSITIVE PYROPHOSPHATE-ENERGIZED PROTON PUMP"/>
    <property type="match status" value="1"/>
</dbReference>
<evidence type="ECO:0000256" key="7">
    <source>
        <dbReference type="ARBA" id="ARBA00023065"/>
    </source>
</evidence>
<evidence type="ECO:0000256" key="9">
    <source>
        <dbReference type="HAMAP-Rule" id="MF_01129"/>
    </source>
</evidence>
<feature type="transmembrane region" description="Helical" evidence="9">
    <location>
        <begin position="569"/>
        <end position="588"/>
    </location>
</feature>
<keyword evidence="11" id="KW-0378">Hydrolase</keyword>
<dbReference type="GO" id="GO:0004427">
    <property type="term" value="F:inorganic diphosphate phosphatase activity"/>
    <property type="evidence" value="ECO:0007669"/>
    <property type="project" value="UniProtKB-UniRule"/>
</dbReference>
<feature type="domain" description="OmpA-like" evidence="10">
    <location>
        <begin position="716"/>
        <end position="824"/>
    </location>
</feature>
<dbReference type="InterPro" id="IPR036737">
    <property type="entry name" value="OmpA-like_sf"/>
</dbReference>
<keyword evidence="5 9" id="KW-1278">Translocase</keyword>
<protein>
    <recommendedName>
        <fullName evidence="9">K(+)-insensitive pyrophosphate-energized proton pump</fullName>
        <ecNumber evidence="9">7.1.3.1</ecNumber>
    </recommendedName>
    <alternativeName>
        <fullName evidence="9">Membrane-bound proton-translocating pyrophosphatase</fullName>
    </alternativeName>
    <alternativeName>
        <fullName evidence="9">Pyrophosphate-energized inorganic pyrophosphatase</fullName>
        <shortName evidence="9">H(+)-PPase</shortName>
    </alternativeName>
</protein>
<keyword evidence="3 9" id="KW-0812">Transmembrane</keyword>
<evidence type="ECO:0000313" key="12">
    <source>
        <dbReference type="Proteomes" id="UP000275012"/>
    </source>
</evidence>
<proteinExistence type="inferred from homology"/>
<dbReference type="NCBIfam" id="NF001951">
    <property type="entry name" value="PRK00733.1-2"/>
    <property type="match status" value="1"/>
</dbReference>
<comment type="subcellular location">
    <subcellularLocation>
        <location evidence="9">Cell membrane</location>
        <topology evidence="9">Multi-pass membrane protein</topology>
    </subcellularLocation>
    <subcellularLocation>
        <location evidence="1">Endomembrane system</location>
        <topology evidence="1">Multi-pass membrane protein</topology>
    </subcellularLocation>
</comment>
<evidence type="ECO:0000256" key="4">
    <source>
        <dbReference type="ARBA" id="ARBA00022842"/>
    </source>
</evidence>
<dbReference type="AlphaFoldDB" id="A0A3M2HK03"/>
<feature type="transmembrane region" description="Helical" evidence="9">
    <location>
        <begin position="234"/>
        <end position="251"/>
    </location>
</feature>
<feature type="transmembrane region" description="Helical" evidence="9">
    <location>
        <begin position="257"/>
        <end position="279"/>
    </location>
</feature>
<evidence type="ECO:0000259" key="10">
    <source>
        <dbReference type="PROSITE" id="PS51123"/>
    </source>
</evidence>
<organism evidence="11 12">
    <name type="scientific">Solilutibacter pythonis</name>
    <dbReference type="NCBI Taxonomy" id="2483112"/>
    <lineage>
        <taxon>Bacteria</taxon>
        <taxon>Pseudomonadati</taxon>
        <taxon>Pseudomonadota</taxon>
        <taxon>Gammaproteobacteria</taxon>
        <taxon>Lysobacterales</taxon>
        <taxon>Lysobacteraceae</taxon>
        <taxon>Solilutibacter</taxon>
    </lineage>
</organism>
<feature type="transmembrane region" description="Helical" evidence="9">
    <location>
        <begin position="594"/>
        <end position="617"/>
    </location>
</feature>
<feature type="transmembrane region" description="Helical" evidence="9">
    <location>
        <begin position="400"/>
        <end position="420"/>
    </location>
</feature>
<feature type="transmembrane region" description="Helical" evidence="9">
    <location>
        <begin position="83"/>
        <end position="102"/>
    </location>
</feature>
<keyword evidence="9" id="KW-0375">Hydrogen ion transport</keyword>
<gene>
    <name evidence="9" type="primary">hppA</name>
    <name evidence="11" type="ORF">EBB59_12620</name>
</gene>
<dbReference type="PIRSF" id="PIRSF001265">
    <property type="entry name" value="H+-PPase"/>
    <property type="match status" value="1"/>
</dbReference>
<dbReference type="PROSITE" id="PS51123">
    <property type="entry name" value="OMPA_2"/>
    <property type="match status" value="1"/>
</dbReference>
<feature type="transmembrane region" description="Helical" evidence="9">
    <location>
        <begin position="57"/>
        <end position="77"/>
    </location>
</feature>
<name>A0A3M2HK03_9GAMM</name>
<accession>A0A3M2HK03</accession>
<feature type="transmembrane region" description="Helical" evidence="9">
    <location>
        <begin position="6"/>
        <end position="28"/>
    </location>
</feature>
<evidence type="ECO:0000256" key="1">
    <source>
        <dbReference type="ARBA" id="ARBA00004127"/>
    </source>
</evidence>
<dbReference type="CDD" id="cd07185">
    <property type="entry name" value="OmpA_C-like"/>
    <property type="match status" value="1"/>
</dbReference>
<feature type="site" description="Determinant of potassium independence" evidence="9">
    <location>
        <position position="458"/>
    </location>
</feature>
<evidence type="ECO:0000313" key="11">
    <source>
        <dbReference type="EMBL" id="RMH87719.1"/>
    </source>
</evidence>
<dbReference type="NCBIfam" id="TIGR01104">
    <property type="entry name" value="V_PPase"/>
    <property type="match status" value="1"/>
</dbReference>
<dbReference type="GO" id="GO:0000287">
    <property type="term" value="F:magnesium ion binding"/>
    <property type="evidence" value="ECO:0007669"/>
    <property type="project" value="UniProtKB-UniRule"/>
</dbReference>
<feature type="transmembrane region" description="Helical" evidence="9">
    <location>
        <begin position="291"/>
        <end position="311"/>
    </location>
</feature>
<dbReference type="Gene3D" id="3.30.1330.60">
    <property type="entry name" value="OmpA-like domain"/>
    <property type="match status" value="1"/>
</dbReference>
<dbReference type="Pfam" id="PF00691">
    <property type="entry name" value="OmpA"/>
    <property type="match status" value="1"/>
</dbReference>
<dbReference type="InterPro" id="IPR006665">
    <property type="entry name" value="OmpA-like"/>
</dbReference>
<keyword evidence="6 9" id="KW-1133">Transmembrane helix</keyword>
<comment type="caution">
    <text evidence="11">The sequence shown here is derived from an EMBL/GenBank/DDBJ whole genome shotgun (WGS) entry which is preliminary data.</text>
</comment>
<dbReference type="Proteomes" id="UP000275012">
    <property type="component" value="Unassembled WGS sequence"/>
</dbReference>
<dbReference type="InterPro" id="IPR004131">
    <property type="entry name" value="PPase-energised_H-pump"/>
</dbReference>
<dbReference type="EC" id="7.1.3.1" evidence="9"/>
<feature type="transmembrane region" description="Helical" evidence="9">
    <location>
        <begin position="368"/>
        <end position="394"/>
    </location>
</feature>
<comment type="similarity">
    <text evidence="9">Belongs to the H(+)-translocating pyrophosphatase (TC 3.A.10) family. K(+)-insensitive subfamily.</text>
</comment>
<dbReference type="NCBIfam" id="NF001960">
    <property type="entry name" value="PRK00733.3-5"/>
    <property type="match status" value="1"/>
</dbReference>
<keyword evidence="9" id="KW-1003">Cell membrane</keyword>
<dbReference type="EMBL" id="RFLY01000025">
    <property type="protein sequence ID" value="RMH87719.1"/>
    <property type="molecule type" value="Genomic_DNA"/>
</dbReference>
<comment type="function">
    <text evidence="9">Proton pump that utilizes the energy of pyrophosphate hydrolysis as the driving force for proton movement across the membrane. Generates a proton motive force.</text>
</comment>
<sequence>MLEQYGLILALVCAIVAIGYGLWAAGWINRQPAGNERMREIAGAIQEGARAYLNRQYMTIAIAGVVLFVLVGVFLSWYTAIGFLLGAVLSGAAGYIGMNVSVRANVRTAEAARQGMGAAMNVAFKGGAITGMLVVGLGLLGVAGYWFVLGRLGVGQDDALHALVGLAFGSSLISIFARLGGGIFTKGADVGADLVGKVEAGIPEDDPRNPAVIADNVGDNVGDCAGMAADLFETYAVTVIATMLLGGLMMSEVGPHGILYPLVLGGASIIASIIGAFFVKVSGDKPNIMGALYRGVIVSAVLAAVAFLPITRALMAGNNHGWLNLYWCALIGLALTGVIVWITEYYTGTQFKPVRHVAAASTTGHGTNIIAGLGVSMKSTALPVVAVCLSIWAAHALGGLYGIAIAATAMLSMAGMIVALDAYGPITDNAGGIAEMAELPSEIRDITDPLDAVGNTTKAVTKGYAIGSAALAALVLFADYTHNLHAAHPGARFAFDLSDHKVIIGLLIGGLIPYLFGAMAMEAVGRAAGSVVEEVRRQFREIKGIMTGEGKPQYDKAVDMLTRSAIKEMILPSLLPVAVPVVVGLMLGPEALGGLLIGTIVTGIFVAISMTTGGGAWDNAKKYIEDGNFGGKGSEAHKAAVTGDTVGDPYKDTAGPAINPLIKIINIVALLLVPLLPVATASDATRAPDAHATHAALSDDGYGHPTEAADAAPATGMTTGDSRSARIYFALGSSQLPVETGAAIAGIIEAMKADPALEAVVAGFHDASGNAEVNAEIAKQRAFNVRDALAAAGIDRDRVETDKPTLTTGTGDAAEARRVEVTLH</sequence>
<dbReference type="GO" id="GO:0012505">
    <property type="term" value="C:endomembrane system"/>
    <property type="evidence" value="ECO:0007669"/>
    <property type="project" value="UniProtKB-SubCell"/>
</dbReference>
<feature type="transmembrane region" description="Helical" evidence="9">
    <location>
        <begin position="122"/>
        <end position="147"/>
    </location>
</feature>
<keyword evidence="2 9" id="KW-0813">Transport</keyword>
<feature type="transmembrane region" description="Helical" evidence="9">
    <location>
        <begin position="323"/>
        <end position="347"/>
    </location>
</feature>
<dbReference type="NCBIfam" id="NF001953">
    <property type="entry name" value="PRK00733.2-1"/>
    <property type="match status" value="1"/>
</dbReference>
<evidence type="ECO:0000256" key="2">
    <source>
        <dbReference type="ARBA" id="ARBA00022448"/>
    </source>
</evidence>
<keyword evidence="7 9" id="KW-0406">Ion transport</keyword>
<evidence type="ECO:0000256" key="5">
    <source>
        <dbReference type="ARBA" id="ARBA00022967"/>
    </source>
</evidence>
<comment type="subunit">
    <text evidence="9">Homodimer.</text>
</comment>
<comment type="caution">
    <text evidence="9">Lacks conserved residue(s) required for the propagation of feature annotation.</text>
</comment>
<keyword evidence="12" id="KW-1185">Reference proteome</keyword>
<keyword evidence="4 9" id="KW-0460">Magnesium</keyword>
<evidence type="ECO:0000256" key="6">
    <source>
        <dbReference type="ARBA" id="ARBA00022989"/>
    </source>
</evidence>
<feature type="transmembrane region" description="Helical" evidence="9">
    <location>
        <begin position="159"/>
        <end position="177"/>
    </location>
</feature>